<dbReference type="SUPFAM" id="SSF144232">
    <property type="entry name" value="HIT/MYND zinc finger-like"/>
    <property type="match status" value="1"/>
</dbReference>
<evidence type="ECO:0000256" key="4">
    <source>
        <dbReference type="PROSITE-ProRule" id="PRU00134"/>
    </source>
</evidence>
<evidence type="ECO:0000256" key="1">
    <source>
        <dbReference type="ARBA" id="ARBA00022723"/>
    </source>
</evidence>
<dbReference type="InterPro" id="IPR057053">
    <property type="entry name" value="MYND_ZMYND11_ZMYD8"/>
</dbReference>
<organism evidence="6 7">
    <name type="scientific">Phlebiopsis gigantea (strain 11061_1 CR5-6)</name>
    <name type="common">White-rot fungus</name>
    <name type="synonym">Peniophora gigantea</name>
    <dbReference type="NCBI Taxonomy" id="745531"/>
    <lineage>
        <taxon>Eukaryota</taxon>
        <taxon>Fungi</taxon>
        <taxon>Dikarya</taxon>
        <taxon>Basidiomycota</taxon>
        <taxon>Agaricomycotina</taxon>
        <taxon>Agaricomycetes</taxon>
        <taxon>Polyporales</taxon>
        <taxon>Phanerochaetaceae</taxon>
        <taxon>Phlebiopsis</taxon>
    </lineage>
</organism>
<dbReference type="Gene3D" id="6.10.140.2220">
    <property type="match status" value="1"/>
</dbReference>
<dbReference type="EMBL" id="KN840616">
    <property type="protein sequence ID" value="KIP03440.1"/>
    <property type="molecule type" value="Genomic_DNA"/>
</dbReference>
<keyword evidence="3" id="KW-0862">Zinc</keyword>
<evidence type="ECO:0000313" key="6">
    <source>
        <dbReference type="EMBL" id="KIP03440.1"/>
    </source>
</evidence>
<dbReference type="Pfam" id="PF24324">
    <property type="entry name" value="MYND_ZMYND11_ZMYD8"/>
    <property type="match status" value="1"/>
</dbReference>
<dbReference type="HOGENOM" id="CLU_498846_0_0_1"/>
<keyword evidence="1" id="KW-0479">Metal-binding</keyword>
<sequence length="546" mass="61686">MPLPDLPQVLPDDPSQWGQLFVQGYRSRLDCISENTQDYDSARSLLWSIVSRVTDADQTTMETLWLSGMFVHLARIITDQYFCGCTKEELEDPSKATVIQDNIICLLQAFQPFLDKLGIVDRDDLLLANDPHDGVYIEALTILATEFNQIGANLWEFRTTLLEPTIDTMNDNDTFYVQTIALVSSVAHLSALHILVSFDILKKPRSRVRQLLLLGWAYSKVSATRKQLLHSFIALCYEFDAPPCRRMSSIVRDVYANDEWFETVLKSLIRALTDSTCLDQELNSVSLMASTLAPAMVWMDGDPPLRMVPLSLDQRVAWALFSATRRQLCMGAANVSYGNATWIAALYFNGTYCNGVDPKTVSPWVEIRIHALIEQIAARLIPALVPRSTSDGMAPEFAQWPAQIIQWCEIALQHAYPSQAGPRRRFLRQRSWKVWKASIPHLTAMGYVNAYGGCSNDEATIKAWLHLRLVLSAIEGPARTPEVDYPFAPLERCRWAGCLCHVHKPAHPMKMCKGCWNVAYCGEKCRESDWPNHRDVCPGRVRVSQS</sequence>
<keyword evidence="2 4" id="KW-0863">Zinc-finger</keyword>
<evidence type="ECO:0000256" key="3">
    <source>
        <dbReference type="ARBA" id="ARBA00022833"/>
    </source>
</evidence>
<name>A0A0C3S5C0_PHLG1</name>
<protein>
    <recommendedName>
        <fullName evidence="5">MYND-type domain-containing protein</fullName>
    </recommendedName>
</protein>
<proteinExistence type="predicted"/>
<evidence type="ECO:0000313" key="7">
    <source>
        <dbReference type="Proteomes" id="UP000053257"/>
    </source>
</evidence>
<accession>A0A0C3S5C0</accession>
<keyword evidence="7" id="KW-1185">Reference proteome</keyword>
<dbReference type="InterPro" id="IPR002893">
    <property type="entry name" value="Znf_MYND"/>
</dbReference>
<dbReference type="OrthoDB" id="2804601at2759"/>
<reference evidence="6 7" key="1">
    <citation type="journal article" date="2014" name="PLoS Genet.">
        <title>Analysis of the Phlebiopsis gigantea genome, transcriptome and secretome provides insight into its pioneer colonization strategies of wood.</title>
        <authorList>
            <person name="Hori C."/>
            <person name="Ishida T."/>
            <person name="Igarashi K."/>
            <person name="Samejima M."/>
            <person name="Suzuki H."/>
            <person name="Master E."/>
            <person name="Ferreira P."/>
            <person name="Ruiz-Duenas F.J."/>
            <person name="Held B."/>
            <person name="Canessa P."/>
            <person name="Larrondo L.F."/>
            <person name="Schmoll M."/>
            <person name="Druzhinina I.S."/>
            <person name="Kubicek C.P."/>
            <person name="Gaskell J.A."/>
            <person name="Kersten P."/>
            <person name="St John F."/>
            <person name="Glasner J."/>
            <person name="Sabat G."/>
            <person name="Splinter BonDurant S."/>
            <person name="Syed K."/>
            <person name="Yadav J."/>
            <person name="Mgbeahuruike A.C."/>
            <person name="Kovalchuk A."/>
            <person name="Asiegbu F.O."/>
            <person name="Lackner G."/>
            <person name="Hoffmeister D."/>
            <person name="Rencoret J."/>
            <person name="Gutierrez A."/>
            <person name="Sun H."/>
            <person name="Lindquist E."/>
            <person name="Barry K."/>
            <person name="Riley R."/>
            <person name="Grigoriev I.V."/>
            <person name="Henrissat B."/>
            <person name="Kues U."/>
            <person name="Berka R.M."/>
            <person name="Martinez A.T."/>
            <person name="Covert S.F."/>
            <person name="Blanchette R.A."/>
            <person name="Cullen D."/>
        </authorList>
    </citation>
    <scope>NUCLEOTIDE SEQUENCE [LARGE SCALE GENOMIC DNA]</scope>
    <source>
        <strain evidence="6 7">11061_1 CR5-6</strain>
    </source>
</reference>
<dbReference type="GO" id="GO:0008270">
    <property type="term" value="F:zinc ion binding"/>
    <property type="evidence" value="ECO:0007669"/>
    <property type="project" value="UniProtKB-KW"/>
</dbReference>
<feature type="domain" description="MYND-type" evidence="5">
    <location>
        <begin position="493"/>
        <end position="537"/>
    </location>
</feature>
<evidence type="ECO:0000259" key="5">
    <source>
        <dbReference type="PROSITE" id="PS50865"/>
    </source>
</evidence>
<evidence type="ECO:0000256" key="2">
    <source>
        <dbReference type="ARBA" id="ARBA00022771"/>
    </source>
</evidence>
<dbReference type="PROSITE" id="PS01360">
    <property type="entry name" value="ZF_MYND_1"/>
    <property type="match status" value="1"/>
</dbReference>
<gene>
    <name evidence="6" type="ORF">PHLGIDRAFT_239037</name>
</gene>
<dbReference type="Proteomes" id="UP000053257">
    <property type="component" value="Unassembled WGS sequence"/>
</dbReference>
<dbReference type="AlphaFoldDB" id="A0A0C3S5C0"/>
<dbReference type="PROSITE" id="PS50865">
    <property type="entry name" value="ZF_MYND_2"/>
    <property type="match status" value="1"/>
</dbReference>